<dbReference type="STRING" id="946078.GA0070622_3579"/>
<proteinExistence type="predicted"/>
<evidence type="ECO:0000256" key="1">
    <source>
        <dbReference type="SAM" id="Phobius"/>
    </source>
</evidence>
<dbReference type="EMBL" id="FLRH01000003">
    <property type="protein sequence ID" value="SBT66556.1"/>
    <property type="molecule type" value="Genomic_DNA"/>
</dbReference>
<accession>A0A1A9BBV2</accession>
<evidence type="ECO:0000313" key="3">
    <source>
        <dbReference type="Proteomes" id="UP000199558"/>
    </source>
</evidence>
<dbReference type="Pfam" id="PF19545">
    <property type="entry name" value="DUF6069"/>
    <property type="match status" value="1"/>
</dbReference>
<feature type="transmembrane region" description="Helical" evidence="1">
    <location>
        <begin position="88"/>
        <end position="107"/>
    </location>
</feature>
<evidence type="ECO:0000313" key="2">
    <source>
        <dbReference type="EMBL" id="SBT66556.1"/>
    </source>
</evidence>
<dbReference type="InterPro" id="IPR045713">
    <property type="entry name" value="DUF6069"/>
</dbReference>
<dbReference type="AlphaFoldDB" id="A0A1A9BBV2"/>
<gene>
    <name evidence="2" type="ORF">GA0070622_3579</name>
</gene>
<dbReference type="RefSeq" id="WP_091574328.1">
    <property type="nucleotide sequence ID" value="NZ_FLRH01000003.1"/>
</dbReference>
<organism evidence="2 3">
    <name type="scientific">Micromonospora sediminicola</name>
    <dbReference type="NCBI Taxonomy" id="946078"/>
    <lineage>
        <taxon>Bacteria</taxon>
        <taxon>Bacillati</taxon>
        <taxon>Actinomycetota</taxon>
        <taxon>Actinomycetes</taxon>
        <taxon>Micromonosporales</taxon>
        <taxon>Micromonosporaceae</taxon>
        <taxon>Micromonospora</taxon>
    </lineage>
</organism>
<keyword evidence="1" id="KW-0812">Transmembrane</keyword>
<feature type="transmembrane region" description="Helical" evidence="1">
    <location>
        <begin position="113"/>
        <end position="133"/>
    </location>
</feature>
<keyword evidence="1" id="KW-1133">Transmembrane helix</keyword>
<reference evidence="3" key="1">
    <citation type="submission" date="2016-06" db="EMBL/GenBank/DDBJ databases">
        <authorList>
            <person name="Varghese N."/>
            <person name="Submissions Spin"/>
        </authorList>
    </citation>
    <scope>NUCLEOTIDE SEQUENCE [LARGE SCALE GENOMIC DNA]</scope>
    <source>
        <strain evidence="3">DSM 45794</strain>
    </source>
</reference>
<keyword evidence="3" id="KW-1185">Reference proteome</keyword>
<keyword evidence="1" id="KW-0472">Membrane</keyword>
<feature type="transmembrane region" description="Helical" evidence="1">
    <location>
        <begin position="60"/>
        <end position="79"/>
    </location>
</feature>
<sequence length="139" mass="13925">METTISSTAVRPARRRDRLLTVLAATAATLLGWVVAVPLAGVELAARGGDGAAQRVTPVAVAVSTLLAGLAGWASLALLERLTARARPVWTVVAVLVLALSLLGPVGAGVGSAATVTLVALHLVAAAVLVPGLRRTAGR</sequence>
<name>A0A1A9BBV2_9ACTN</name>
<protein>
    <submittedName>
        <fullName evidence="2">Uncharacterized protein</fullName>
    </submittedName>
</protein>
<dbReference type="Proteomes" id="UP000199558">
    <property type="component" value="Unassembled WGS sequence"/>
</dbReference>